<dbReference type="AlphaFoldDB" id="A0A3S5FGD3"/>
<dbReference type="Proteomes" id="UP000784294">
    <property type="component" value="Unassembled WGS sequence"/>
</dbReference>
<organism evidence="1 2">
    <name type="scientific">Protopolystoma xenopodis</name>
    <dbReference type="NCBI Taxonomy" id="117903"/>
    <lineage>
        <taxon>Eukaryota</taxon>
        <taxon>Metazoa</taxon>
        <taxon>Spiralia</taxon>
        <taxon>Lophotrochozoa</taxon>
        <taxon>Platyhelminthes</taxon>
        <taxon>Monogenea</taxon>
        <taxon>Polyopisthocotylea</taxon>
        <taxon>Polystomatidea</taxon>
        <taxon>Polystomatidae</taxon>
        <taxon>Protopolystoma</taxon>
    </lineage>
</organism>
<dbReference type="OrthoDB" id="536948at2759"/>
<dbReference type="EMBL" id="CAAALY010255022">
    <property type="protein sequence ID" value="VEL37450.1"/>
    <property type="molecule type" value="Genomic_DNA"/>
</dbReference>
<proteinExistence type="predicted"/>
<evidence type="ECO:0000313" key="1">
    <source>
        <dbReference type="EMBL" id="VEL37450.1"/>
    </source>
</evidence>
<gene>
    <name evidence="1" type="ORF">PXEA_LOCUS30890</name>
</gene>
<keyword evidence="2" id="KW-1185">Reference proteome</keyword>
<sequence length="179" mass="20704">MRLFRHTSKYSLRQTFDLLTFALLELILFYEIVCSKIQAVTNLTIGYSLFTANRWNALQVTPITRMVGHITNCTFVKHQQGVILVENNLADRLLRSPSTVLTTAPLIVDYLVQYNDFHANTGPYVVRFGLSIGSEVQRLKVVYNRFLDNRLAHFRSTPEAFSTLFKNSHQLFWNIKVCK</sequence>
<name>A0A3S5FGD3_9PLAT</name>
<reference evidence="1" key="1">
    <citation type="submission" date="2018-11" db="EMBL/GenBank/DDBJ databases">
        <authorList>
            <consortium name="Pathogen Informatics"/>
        </authorList>
    </citation>
    <scope>NUCLEOTIDE SEQUENCE</scope>
</reference>
<protein>
    <submittedName>
        <fullName evidence="1">Uncharacterized protein</fullName>
    </submittedName>
</protein>
<comment type="caution">
    <text evidence="1">The sequence shown here is derived from an EMBL/GenBank/DDBJ whole genome shotgun (WGS) entry which is preliminary data.</text>
</comment>
<accession>A0A3S5FGD3</accession>
<evidence type="ECO:0000313" key="2">
    <source>
        <dbReference type="Proteomes" id="UP000784294"/>
    </source>
</evidence>